<dbReference type="AlphaFoldDB" id="A0A975SLS1"/>
<dbReference type="InterPro" id="IPR040026">
    <property type="entry name" value="FliD"/>
</dbReference>
<evidence type="ECO:0000259" key="7">
    <source>
        <dbReference type="Pfam" id="PF07195"/>
    </source>
</evidence>
<protein>
    <recommendedName>
        <fullName evidence="5">Flagellar hook-associated protein 2</fullName>
        <shortName evidence="5">HAP2</shortName>
    </recommendedName>
    <alternativeName>
        <fullName evidence="5">Flagellar cap protein</fullName>
    </alternativeName>
</protein>
<sequence length="454" mass="46892">MTTVTSLGAASGMDLEGLLTKLMSAESTHLGSLQTQQSTYNSEISAYGQLKSALDSFNTATQALQDSWDFNGTTATSSNTTAFTATAADGASTGTHTVAVNNLAQQQIQYSKNAAFSSTTTAMGTSTVSGSSSLSGSDTLSFTLAGDSTKTFSVTANYDTDSLETLKNSINSASGNTFLTASILNDGTGNRLVVTAKDTGLSNGINVSESQSGSPLNFTTSQAAKDASLTVDGIAVTSASNTVTNVVDGVTLNLQGTTSSAASLVVAHDVAGITTKVQNFISAYNNLASAANTLHKKGATLDGENTVTQVITQLQSVFNTPANISGNSYSYMAQLGISFSKDGTLSLDTSTFQNALSTNFSQVVSAFTDVKEGFAQRLSQTATAMMNTNGLLSARIDGLNTSLTNIGDDITREETRLSDVSATYRTQFSALDTLVGNLNTSLSYISQLTKSTSS</sequence>
<comment type="similarity">
    <text evidence="1 5">Belongs to the FliD family.</text>
</comment>
<feature type="domain" description="Flagellar hook-associated protein 2 N-terminal" evidence="6">
    <location>
        <begin position="11"/>
        <end position="107"/>
    </location>
</feature>
<dbReference type="GO" id="GO:0007155">
    <property type="term" value="P:cell adhesion"/>
    <property type="evidence" value="ECO:0007669"/>
    <property type="project" value="InterPro"/>
</dbReference>
<feature type="domain" description="Flagellar hook-associated protein 2 C-terminal" evidence="7">
    <location>
        <begin position="224"/>
        <end position="439"/>
    </location>
</feature>
<dbReference type="GO" id="GO:0009421">
    <property type="term" value="C:bacterial-type flagellum filament cap"/>
    <property type="evidence" value="ECO:0007669"/>
    <property type="project" value="InterPro"/>
</dbReference>
<organism evidence="8 9">
    <name type="scientific">Azospira inquinata</name>
    <dbReference type="NCBI Taxonomy" id="2785627"/>
    <lineage>
        <taxon>Bacteria</taxon>
        <taxon>Pseudomonadati</taxon>
        <taxon>Pseudomonadota</taxon>
        <taxon>Betaproteobacteria</taxon>
        <taxon>Rhodocyclales</taxon>
        <taxon>Rhodocyclaceae</taxon>
        <taxon>Azospira</taxon>
    </lineage>
</organism>
<dbReference type="RefSeq" id="WP_216129033.1">
    <property type="nucleotide sequence ID" value="NZ_CP064782.1"/>
</dbReference>
<evidence type="ECO:0000313" key="9">
    <source>
        <dbReference type="Proteomes" id="UP000683428"/>
    </source>
</evidence>
<comment type="function">
    <text evidence="5">Required for morphogenesis and for the elongation of the flagellar filament by facilitating polymerization of the flagellin monomers at the tip of growing filament. Forms a capping structure, which prevents flagellin subunits (transported through the central channel of the flagellum) from leaking out without polymerization at the distal end.</text>
</comment>
<keyword evidence="8" id="KW-0966">Cell projection</keyword>
<keyword evidence="8" id="KW-0969">Cilium</keyword>
<keyword evidence="8" id="KW-0282">Flagellum</keyword>
<gene>
    <name evidence="8" type="primary">fliD</name>
    <name evidence="8" type="ORF">Azoinq_11270</name>
</gene>
<dbReference type="InterPro" id="IPR010809">
    <property type="entry name" value="FliD_C"/>
</dbReference>
<evidence type="ECO:0000256" key="4">
    <source>
        <dbReference type="ARBA" id="ARBA00023143"/>
    </source>
</evidence>
<evidence type="ECO:0000313" key="8">
    <source>
        <dbReference type="EMBL" id="QWT48431.1"/>
    </source>
</evidence>
<dbReference type="PANTHER" id="PTHR30288:SF0">
    <property type="entry name" value="FLAGELLAR HOOK-ASSOCIATED PROTEIN 2"/>
    <property type="match status" value="1"/>
</dbReference>
<dbReference type="EMBL" id="CP064782">
    <property type="protein sequence ID" value="QWT48431.1"/>
    <property type="molecule type" value="Genomic_DNA"/>
</dbReference>
<keyword evidence="9" id="KW-1185">Reference proteome</keyword>
<dbReference type="GO" id="GO:0005576">
    <property type="term" value="C:extracellular region"/>
    <property type="evidence" value="ECO:0007669"/>
    <property type="project" value="UniProtKB-SubCell"/>
</dbReference>
<dbReference type="GO" id="GO:0071973">
    <property type="term" value="P:bacterial-type flagellum-dependent cell motility"/>
    <property type="evidence" value="ECO:0007669"/>
    <property type="project" value="TreeGrafter"/>
</dbReference>
<reference evidence="8" key="1">
    <citation type="submission" date="2020-11" db="EMBL/GenBank/DDBJ databases">
        <title>Azospira inquinata sp. nov.</title>
        <authorList>
            <person name="Moe W.M."/>
            <person name="Mikes M.C."/>
        </authorList>
    </citation>
    <scope>NUCLEOTIDE SEQUENCE</scope>
    <source>
        <strain evidence="8">Azo-3</strain>
    </source>
</reference>
<evidence type="ECO:0000256" key="2">
    <source>
        <dbReference type="ARBA" id="ARBA00011255"/>
    </source>
</evidence>
<evidence type="ECO:0000256" key="5">
    <source>
        <dbReference type="RuleBase" id="RU362066"/>
    </source>
</evidence>
<name>A0A975SLS1_9RHOO</name>
<dbReference type="KEGG" id="aiq:Azoinq_11270"/>
<keyword evidence="3" id="KW-0175">Coiled coil</keyword>
<dbReference type="Proteomes" id="UP000683428">
    <property type="component" value="Chromosome"/>
</dbReference>
<comment type="subcellular location">
    <subcellularLocation>
        <location evidence="5">Secreted</location>
    </subcellularLocation>
    <subcellularLocation>
        <location evidence="5">Bacterial flagellum</location>
    </subcellularLocation>
</comment>
<proteinExistence type="inferred from homology"/>
<accession>A0A975SLS1</accession>
<evidence type="ECO:0000256" key="3">
    <source>
        <dbReference type="ARBA" id="ARBA00023054"/>
    </source>
</evidence>
<dbReference type="Pfam" id="PF07195">
    <property type="entry name" value="FliD_C"/>
    <property type="match status" value="1"/>
</dbReference>
<dbReference type="GO" id="GO:0009424">
    <property type="term" value="C:bacterial-type flagellum hook"/>
    <property type="evidence" value="ECO:0007669"/>
    <property type="project" value="UniProtKB-UniRule"/>
</dbReference>
<dbReference type="PANTHER" id="PTHR30288">
    <property type="entry name" value="FLAGELLAR CAP/ASSEMBLY PROTEIN FLID"/>
    <property type="match status" value="1"/>
</dbReference>
<dbReference type="InterPro" id="IPR003481">
    <property type="entry name" value="FliD_N"/>
</dbReference>
<comment type="subunit">
    <text evidence="2 5">Homopentamer.</text>
</comment>
<evidence type="ECO:0000256" key="1">
    <source>
        <dbReference type="ARBA" id="ARBA00009764"/>
    </source>
</evidence>
<evidence type="ECO:0000259" key="6">
    <source>
        <dbReference type="Pfam" id="PF02465"/>
    </source>
</evidence>
<keyword evidence="5" id="KW-0964">Secreted</keyword>
<keyword evidence="4 5" id="KW-0975">Bacterial flagellum</keyword>
<dbReference type="Pfam" id="PF02465">
    <property type="entry name" value="FliD_N"/>
    <property type="match status" value="1"/>
</dbReference>